<gene>
    <name evidence="2" type="ORF">HBR001_LOCUS3599</name>
</gene>
<name>A0AAV0TS79_HYABA</name>
<feature type="signal peptide" evidence="1">
    <location>
        <begin position="1"/>
        <end position="18"/>
    </location>
</feature>
<evidence type="ECO:0000313" key="3">
    <source>
        <dbReference type="Proteomes" id="UP001162031"/>
    </source>
</evidence>
<keyword evidence="3" id="KW-1185">Reference proteome</keyword>
<dbReference type="Proteomes" id="UP001162031">
    <property type="component" value="Unassembled WGS sequence"/>
</dbReference>
<keyword evidence="1" id="KW-0732">Signal</keyword>
<organism evidence="2 3">
    <name type="scientific">Hyaloperonospora brassicae</name>
    <name type="common">Brassica downy mildew</name>
    <name type="synonym">Peronospora brassicae</name>
    <dbReference type="NCBI Taxonomy" id="162125"/>
    <lineage>
        <taxon>Eukaryota</taxon>
        <taxon>Sar</taxon>
        <taxon>Stramenopiles</taxon>
        <taxon>Oomycota</taxon>
        <taxon>Peronosporomycetes</taxon>
        <taxon>Peronosporales</taxon>
        <taxon>Peronosporaceae</taxon>
        <taxon>Hyaloperonospora</taxon>
    </lineage>
</organism>
<dbReference type="AlphaFoldDB" id="A0AAV0TS79"/>
<feature type="chain" id="PRO_5043550041" description="RxLR effector candidate protein" evidence="1">
    <location>
        <begin position="19"/>
        <end position="173"/>
    </location>
</feature>
<comment type="caution">
    <text evidence="2">The sequence shown here is derived from an EMBL/GenBank/DDBJ whole genome shotgun (WGS) entry which is preliminary data.</text>
</comment>
<accession>A0AAV0TS79</accession>
<sequence length="173" mass="19141">MQPRTHYLLLLVVFGVIAKGMVKSSFGSNMCVLLLVCVGVYYWCTKHNEKCVYDDIARQQAESVAKLDALRGMGDGRVTDYTMAMRRTSFKLDDIDAGVITDRIRGYSSKFGGSRKDRQKFLRKNSKSKRGDVGVEDLALVALTKSSLLSDPSEPEIKHSIGAIVEEAVDATL</sequence>
<protein>
    <recommendedName>
        <fullName evidence="4">RxLR effector candidate protein</fullName>
    </recommendedName>
</protein>
<dbReference type="EMBL" id="CANTFL010000608">
    <property type="protein sequence ID" value="CAI5725425.1"/>
    <property type="molecule type" value="Genomic_DNA"/>
</dbReference>
<evidence type="ECO:0000313" key="2">
    <source>
        <dbReference type="EMBL" id="CAI5725425.1"/>
    </source>
</evidence>
<evidence type="ECO:0000256" key="1">
    <source>
        <dbReference type="SAM" id="SignalP"/>
    </source>
</evidence>
<evidence type="ECO:0008006" key="4">
    <source>
        <dbReference type="Google" id="ProtNLM"/>
    </source>
</evidence>
<reference evidence="2" key="1">
    <citation type="submission" date="2022-12" db="EMBL/GenBank/DDBJ databases">
        <authorList>
            <person name="Webb A."/>
        </authorList>
    </citation>
    <scope>NUCLEOTIDE SEQUENCE</scope>
    <source>
        <strain evidence="2">Hp1</strain>
    </source>
</reference>
<proteinExistence type="predicted"/>